<name>A0ABT0WKY2_9BURK</name>
<evidence type="ECO:0000313" key="11">
    <source>
        <dbReference type="EMBL" id="MCM2564725.1"/>
    </source>
</evidence>
<keyword evidence="3 9" id="KW-1134">Transmembrane beta strand</keyword>
<keyword evidence="8 9" id="KW-0449">Lipoprotein</keyword>
<keyword evidence="7 9" id="KW-0564">Palmitate</keyword>
<protein>
    <submittedName>
        <fullName evidence="11">Efflux transporter outer membrane subunit</fullName>
    </submittedName>
</protein>
<feature type="chain" id="PRO_5044960815" evidence="9">
    <location>
        <begin position="19"/>
        <end position="485"/>
    </location>
</feature>
<dbReference type="InterPro" id="IPR003423">
    <property type="entry name" value="OMP_efflux"/>
</dbReference>
<feature type="coiled-coil region" evidence="10">
    <location>
        <begin position="355"/>
        <end position="428"/>
    </location>
</feature>
<evidence type="ECO:0000256" key="5">
    <source>
        <dbReference type="ARBA" id="ARBA00022729"/>
    </source>
</evidence>
<proteinExistence type="inferred from homology"/>
<dbReference type="PANTHER" id="PTHR30203:SF20">
    <property type="entry name" value="MULTIDRUG RESISTANCE OUTER MEMBRANE PROTEIN MDTP-RELATED"/>
    <property type="match status" value="1"/>
</dbReference>
<evidence type="ECO:0000256" key="6">
    <source>
        <dbReference type="ARBA" id="ARBA00023136"/>
    </source>
</evidence>
<dbReference type="Proteomes" id="UP001202243">
    <property type="component" value="Unassembled WGS sequence"/>
</dbReference>
<organism evidence="11 12">
    <name type="scientific">Janthinobacterium kumbetense</name>
    <dbReference type="NCBI Taxonomy" id="2950280"/>
    <lineage>
        <taxon>Bacteria</taxon>
        <taxon>Pseudomonadati</taxon>
        <taxon>Pseudomonadota</taxon>
        <taxon>Betaproteobacteria</taxon>
        <taxon>Burkholderiales</taxon>
        <taxon>Oxalobacteraceae</taxon>
        <taxon>Janthinobacterium</taxon>
    </lineage>
</organism>
<evidence type="ECO:0000256" key="1">
    <source>
        <dbReference type="ARBA" id="ARBA00004370"/>
    </source>
</evidence>
<evidence type="ECO:0000256" key="9">
    <source>
        <dbReference type="RuleBase" id="RU362097"/>
    </source>
</evidence>
<comment type="similarity">
    <text evidence="2 9">Belongs to the outer membrane factor (OMF) (TC 1.B.17) family.</text>
</comment>
<dbReference type="PANTHER" id="PTHR30203">
    <property type="entry name" value="OUTER MEMBRANE CATION EFFLUX PROTEIN"/>
    <property type="match status" value="1"/>
</dbReference>
<keyword evidence="12" id="KW-1185">Reference proteome</keyword>
<sequence length="485" mass="52435">MKLSLSVLALSLALAGCASIPPDTQQLPQQDLATMQLAADIHLASEGWPAALWWRQFQDAQLDQLIESALSSSPNLDVANARIGSALSAFDAQHAQRGPRIDLGANASRQRYSGNGLMPAPIGGNYYNETTVGVQAHYDLDWWGKHKAQIAASLGEVNARRAEYAMAEQMLAAEIARHYFSMQNGWARMDNLHALVKLQQQLVVDKEKRIANGLGVSDDHLSAQTRLSLLQQQIALLETQVVTEREALRALLGTSLGADASALASLQPKEAQALPHALPGKLGMELLARRPDLQAARWRVQAAMSTIEAAQASFYPDIDLGASFGLDAIKLGKLLQSGSRTLFIGPALSLPLFDSGRLQAQLAGARSERNELIAEYNQNVFNVVRDVAQAGARVQGVENQLRLQQENLRASEAQLRNANARLKQGLADRATQLNAEMTVRGQVDLGMQLQNQRQDAEINLTVALGGGYRGSSDFAAGADTVTTKQ</sequence>
<feature type="signal peptide" evidence="9">
    <location>
        <begin position="1"/>
        <end position="18"/>
    </location>
</feature>
<accession>A0ABT0WKY2</accession>
<evidence type="ECO:0000256" key="8">
    <source>
        <dbReference type="ARBA" id="ARBA00023288"/>
    </source>
</evidence>
<dbReference type="PROSITE" id="PS51257">
    <property type="entry name" value="PROKAR_LIPOPROTEIN"/>
    <property type="match status" value="1"/>
</dbReference>
<keyword evidence="4 9" id="KW-0812">Transmembrane</keyword>
<comment type="caution">
    <text evidence="11">The sequence shown here is derived from an EMBL/GenBank/DDBJ whole genome shotgun (WGS) entry which is preliminary data.</text>
</comment>
<dbReference type="NCBIfam" id="TIGR01845">
    <property type="entry name" value="outer_NodT"/>
    <property type="match status" value="1"/>
</dbReference>
<dbReference type="EMBL" id="JAMQGR010000001">
    <property type="protein sequence ID" value="MCM2564725.1"/>
    <property type="molecule type" value="Genomic_DNA"/>
</dbReference>
<evidence type="ECO:0000256" key="7">
    <source>
        <dbReference type="ARBA" id="ARBA00023139"/>
    </source>
</evidence>
<evidence type="ECO:0000256" key="4">
    <source>
        <dbReference type="ARBA" id="ARBA00022692"/>
    </source>
</evidence>
<comment type="subcellular location">
    <subcellularLocation>
        <location evidence="9">Cell membrane</location>
        <topology evidence="9">Lipid-anchor</topology>
    </subcellularLocation>
    <subcellularLocation>
        <location evidence="1">Membrane</location>
    </subcellularLocation>
</comment>
<evidence type="ECO:0000256" key="10">
    <source>
        <dbReference type="SAM" id="Coils"/>
    </source>
</evidence>
<dbReference type="Gene3D" id="2.20.200.10">
    <property type="entry name" value="Outer membrane efflux proteins (OEP)"/>
    <property type="match status" value="1"/>
</dbReference>
<dbReference type="RefSeq" id="WP_251348641.1">
    <property type="nucleotide sequence ID" value="NZ_JAMQGR010000001.1"/>
</dbReference>
<dbReference type="Gene3D" id="1.20.1600.10">
    <property type="entry name" value="Outer membrane efflux proteins (OEP)"/>
    <property type="match status" value="1"/>
</dbReference>
<gene>
    <name evidence="11" type="ORF">NCG91_03880</name>
</gene>
<dbReference type="Pfam" id="PF02321">
    <property type="entry name" value="OEP"/>
    <property type="match status" value="2"/>
</dbReference>
<keyword evidence="5 9" id="KW-0732">Signal</keyword>
<evidence type="ECO:0000256" key="2">
    <source>
        <dbReference type="ARBA" id="ARBA00007613"/>
    </source>
</evidence>
<evidence type="ECO:0000256" key="3">
    <source>
        <dbReference type="ARBA" id="ARBA00022452"/>
    </source>
</evidence>
<dbReference type="SUPFAM" id="SSF56954">
    <property type="entry name" value="Outer membrane efflux proteins (OEP)"/>
    <property type="match status" value="1"/>
</dbReference>
<evidence type="ECO:0000313" key="12">
    <source>
        <dbReference type="Proteomes" id="UP001202243"/>
    </source>
</evidence>
<keyword evidence="6 9" id="KW-0472">Membrane</keyword>
<dbReference type="InterPro" id="IPR010131">
    <property type="entry name" value="MdtP/NodT-like"/>
</dbReference>
<keyword evidence="10" id="KW-0175">Coiled coil</keyword>
<reference evidence="11 12" key="1">
    <citation type="submission" date="2022-06" db="EMBL/GenBank/DDBJ databases">
        <title>Janthinobacterium kumbetensis sp. nov., isolated from spring water in Turkey.</title>
        <authorList>
            <person name="Inan Bektas K."/>
            <person name="Belduz A.A."/>
            <person name="Canakci S."/>
            <person name="Nalcaoglu A."/>
            <person name="Ceylan E."/>
            <person name="Kati H."/>
        </authorList>
    </citation>
    <scope>NUCLEOTIDE SEQUENCE [LARGE SCALE GENOMIC DNA]</scope>
    <source>
        <strain evidence="11 12">GK</strain>
    </source>
</reference>